<accession>A0A5J6D7E5</accession>
<dbReference type="Proteomes" id="UP000327392">
    <property type="component" value="Segment"/>
</dbReference>
<dbReference type="KEGG" id="vg:77931379"/>
<dbReference type="EMBL" id="MN204493">
    <property type="protein sequence ID" value="QEQ93603.1"/>
    <property type="molecule type" value="Genomic_DNA"/>
</dbReference>
<dbReference type="GeneID" id="77931379"/>
<dbReference type="RefSeq" id="YP_010655516.1">
    <property type="nucleotide sequence ID" value="NC_070829.1"/>
</dbReference>
<name>A0A5J6D7E5_9CAUD</name>
<evidence type="ECO:0000313" key="1">
    <source>
        <dbReference type="EMBL" id="QEQ93603.1"/>
    </source>
</evidence>
<sequence>MQSLNIPDTFRNPNGYSVEEIEAALKGATGSRKLSFRYELLDKNNVVKRELDTVTSAKISQDWLADIKRTATFTLRSGFQDPIDYLSDRIKPWVRLHMPPKALPVPDPVLPAAPQSPPLFGGFTDDFETAAAGPNWASYEDGAFNTGGRLRLPMTEFFPAARSNATWTLTGSAVTAEFVSAPQYGSNMATDAVSNTMSVYGNALGTGTNLMIRYRKVGPTSVNKLEFCNNSGGTDASPVIIDYVPNEHRWFRIRESSGTVYWETSRTGLPGTWQVQRSIATPSWVISGTGGLRLLFQAVGNVLYTDFCEWDNVGLPPQGVETAFMPQLVWSNNFNGTPGVTGEAVTKNNSARHGNALDDVRGTVIYDGTHSADAGKSAKLGSDDTLSDGTIVARLRNALSEWSLRCYFWLPTNGHISIEPDGAVANASNNITFNASGAGSYTLGAATLPAAVSSNLKDKLVKLEIITTETLTLYRLFWTDPTGSSPDYVTSEDNTGRDPLITVTVNGGGPTSTPPVWFDNLLITEPQTYDLWTDDDVNWVEWPQGVFILSSPQRQSDEANVISRDIQGYDLAQILQDDQVAERFSTANLLRVDDNFSRDVTGGWGTSADGTVWLHNTVANTTRGVVSSSPGYAFVRIQDDSSTIRLSQAGNTAQEILVDSEIFCRVGCSQLATGNAFIAGAIFRLFSTNDYYRVRVHFNTTASGFDVHLNVTSTNSGTVHTFGDIVNTGLTYSAGEYFNFRAQCIGHVMRAKLWKNGVSEPAGWMIEEEVDDPYKITYGYTGVSGSNFSGTTNVNQEIRFDSFQLNPNPANTYTGVVDHILTEANIPKKVTANSATIPVPKEWEAGTSKRQIIADLLTAINYESLSFDEDGYAVVKPYISPQDRGSEFTYQDDELSVMYPEVMQEYDLFAIPNRWVMTLSDPDRDTITVEFTNNDPASPTSTVRRGRTITSFEQAQDADSEATMIGKVVRKAFESSQVYEAIEFSTALMPIHSGNDVYSIVYDPMGLNGQYAEVSWDMDLSAGAKMSHRARRVISLTPVADPSMIDDDVVVTGALEVGNIAVGTTTLNPVANKPTKVTVSGLNLQGTGPVRVIATPETSVPGSTFREVTTADHTPYGFSIWGYRTNTTTTTIHWMAMRGA</sequence>
<protein>
    <submittedName>
        <fullName evidence="1">Minor tail protein</fullName>
    </submittedName>
</protein>
<proteinExistence type="predicted"/>
<reference evidence="1 2" key="1">
    <citation type="submission" date="2019-07" db="EMBL/GenBank/DDBJ databases">
        <authorList>
            <person name="Mandava P."/>
            <person name="Ferry J.C."/>
            <person name="Fallon S.M."/>
            <person name="Hajdenberg M."/>
            <person name="Sharma E."/>
            <person name="Shaffer C.D."/>
            <person name="Weston-Hafer K.A."/>
            <person name="Garlena R.A."/>
            <person name="Russell D.A."/>
            <person name="Pope W.H."/>
            <person name="Jacobs-Sera D."/>
            <person name="Hatfull G.F."/>
        </authorList>
    </citation>
    <scope>NUCLEOTIDE SEQUENCE [LARGE SCALE GENOMIC DNA]</scope>
</reference>
<gene>
    <name evidence="1" type="primary">25</name>
    <name evidence="1" type="ORF">SEA_ZUKO_25</name>
</gene>
<keyword evidence="2" id="KW-1185">Reference proteome</keyword>
<organism evidence="1 2">
    <name type="scientific">Streptomyces phage Zuko</name>
    <dbReference type="NCBI Taxonomy" id="2601695"/>
    <lineage>
        <taxon>Viruses</taxon>
        <taxon>Duplodnaviria</taxon>
        <taxon>Heunggongvirae</taxon>
        <taxon>Uroviricota</taxon>
        <taxon>Caudoviricetes</taxon>
        <taxon>Zukovirus</taxon>
        <taxon>Zukovirus zuko</taxon>
    </lineage>
</organism>
<evidence type="ECO:0000313" key="2">
    <source>
        <dbReference type="Proteomes" id="UP000327392"/>
    </source>
</evidence>